<evidence type="ECO:0000313" key="12">
    <source>
        <dbReference type="RefSeq" id="XP_018439115.1"/>
    </source>
</evidence>
<dbReference type="InterPro" id="IPR031693">
    <property type="entry name" value="Sin3_C"/>
</dbReference>
<proteinExistence type="predicted"/>
<sequence>MKRMRDGSGSQFRRTLGSSRGQLYGQSPFPGSGDTDEARGEGARVASSGDAASQKLTTNDALSYLKDVKDMFHDQRETYDRFLEVMKDFKAQRTDTRGVIARVKELFKGHNNLIYGFNTFLPKGYEITFIEEDEPPPPKKTVEFEEAISFVNKIKTRFKHDEHVYKSFLGILNMYRKEKKEISEVYNEVSILFEGHSDLLEEFTRFLPASLPSHSAAQFCRSQAQRYNDRGSGSPLIRQTHVEKERRRDRTVTSRSDYSADRNDLCDDKTMVKMQREQRKRADKENRERRGRVLDDREADQDSLHHFPEKRKSSRRAEGPEAHSGSASHSEKDNLKSMYNEAFVFCEKVKERLCSQDDYQSFLKFLNLFSNGIVQRKELPNLVSDLIGKFPDLMDEFSQFFERCESIDGFQHLAGVMSKKSFGSEEQASRSMEVEEKEREHKPDLEVVNETEQCKEEYVGKSIQELDLSNCECCTPSYRLLPPDYPVRTASQRSELGAEVLNDRWVSVTSGSEDYSFKHMRRNPYEEILFRCEDDRFELDMLLESVSSAVRSAESLLNIITEKKITFSGSFRIEDHFSALNLRCIERLYGEHGLDVIDILHKNPGTALPVILTRLKQKQDEWKKCRDDFDKIWAKVYAKNQCKSLEHRSFYFKQQDSKNSSAKSLVAEIKELKEKTQNEDDILLSISAGYKQPINPNLDYEYFSLAIHEDLYKLVHFSCEELCSTKEQLRKVLRLWENFLEPMLGVPPRAKGTDPVEDIPKSPDVDHSTSTNEKADGSCGADTATLHSRKLISVANGDQNASSAAPNPGVIGLLNKDSTGKDDFQDADTANRDGVTCSAVKLQKEHETGNRADQRSEMPIPMDISERASTSSLSAPSGENNHRVVEKEDLAGSHEIQAKPSNTSGDVHHGVYSIETSPSTQAGDVGKLITLASGIRSDSSTDNMNSDEPEGPVTVEKEEGELSPNGDFEDNVGLHEDPGVKSTSKPDNLADAEVENEDDDSENGSEGGEECSDDENREEESGEHDEVDGKAESEGEAEEVDSHLLAGDTELVRQSERVLLSARPLLKHVAAVLSDGRTKDIRVFYGNDNFYVLFRLHQILYERILSAKRNCSGDELRSENAKDTDSLDPYSRFMKGLYGLLDGSVENTKFEDECRAILGNQSYVLFTLNKVIYKLVKQLQAVVADEMDTKLIQLYEYEKSRKPGRVIDSVYYENARVLLHDENIYRLECSSTPSRLSIQLMDSVVEKPEPYAVSMDPMFASYLQTEFLSTSTGKKDEGHNIVLRRNQRPFSGLDDLAALCKAMEGVQVVNGLECKMSCSSYKVSYVLDTEDFFHRKKKKKKTEHLPLQRNKDRVERFHRFLSA</sequence>
<dbReference type="Gene3D" id="1.20.1160.11">
    <property type="entry name" value="Paired amphipathic helix"/>
    <property type="match status" value="3"/>
</dbReference>
<keyword evidence="6 7" id="KW-0539">Nucleus</keyword>
<dbReference type="InterPro" id="IPR036600">
    <property type="entry name" value="PAH_sf"/>
</dbReference>
<dbReference type="FunFam" id="1.20.1160.11:FF:000002">
    <property type="entry name" value="Paired amphipathic helix protein SIN3"/>
    <property type="match status" value="1"/>
</dbReference>
<dbReference type="PANTHER" id="PTHR12346">
    <property type="entry name" value="SIN3B-RELATED"/>
    <property type="match status" value="1"/>
</dbReference>
<keyword evidence="5" id="KW-0804">Transcription</keyword>
<dbReference type="KEGG" id="rsz:108811555"/>
<feature type="domain" description="Histone deacetylase interacting" evidence="9">
    <location>
        <begin position="470"/>
        <end position="570"/>
    </location>
</feature>
<reference evidence="11" key="2">
    <citation type="submission" date="2023-09" db="UniProtKB">
        <authorList>
            <consortium name="RefSeq"/>
        </authorList>
    </citation>
    <scope>IDENTIFICATION</scope>
    <source>
        <tissue evidence="11 12">Leaf</tissue>
    </source>
</reference>
<evidence type="ECO:0000256" key="5">
    <source>
        <dbReference type="ARBA" id="ARBA00023163"/>
    </source>
</evidence>
<feature type="compositionally biased region" description="Acidic residues" evidence="8">
    <location>
        <begin position="990"/>
        <end position="1026"/>
    </location>
</feature>
<evidence type="ECO:0000259" key="9">
    <source>
        <dbReference type="SMART" id="SM00761"/>
    </source>
</evidence>
<dbReference type="InterPro" id="IPR039774">
    <property type="entry name" value="Sin3-like"/>
</dbReference>
<evidence type="ECO:0000313" key="11">
    <source>
        <dbReference type="RefSeq" id="XP_018439114.1"/>
    </source>
</evidence>
<feature type="compositionally biased region" description="Basic and acidic residues" evidence="8">
    <location>
        <begin position="432"/>
        <end position="443"/>
    </location>
</feature>
<dbReference type="SUPFAM" id="SSF47762">
    <property type="entry name" value="PAH2 domain"/>
    <property type="match status" value="3"/>
</dbReference>
<dbReference type="FunFam" id="1.20.1160.11:FF:000003">
    <property type="entry name" value="Paired amphipathic helix SIN3-like protein"/>
    <property type="match status" value="1"/>
</dbReference>
<dbReference type="InterPro" id="IPR003822">
    <property type="entry name" value="PAH"/>
</dbReference>
<evidence type="ECO:0000256" key="3">
    <source>
        <dbReference type="ARBA" id="ARBA00022737"/>
    </source>
</evidence>
<feature type="region of interest" description="Disordered" evidence="8">
    <location>
        <begin position="224"/>
        <end position="333"/>
    </location>
</feature>
<protein>
    <submittedName>
        <fullName evidence="11 12">Paired amphipathic helix protein Sin3-like 1</fullName>
    </submittedName>
</protein>
<comment type="subcellular location">
    <subcellularLocation>
        <location evidence="1 7">Nucleus</location>
    </subcellularLocation>
</comment>
<name>A0A6J0JWL4_RAPSA</name>
<dbReference type="FunFam" id="1.20.1160.11:FF:000001">
    <property type="entry name" value="Paired amphipathic helix protein Sin3"/>
    <property type="match status" value="1"/>
</dbReference>
<keyword evidence="3" id="KW-0677">Repeat</keyword>
<evidence type="ECO:0000256" key="4">
    <source>
        <dbReference type="ARBA" id="ARBA00023015"/>
    </source>
</evidence>
<feature type="region of interest" description="Disordered" evidence="8">
    <location>
        <begin position="1"/>
        <end position="52"/>
    </location>
</feature>
<dbReference type="GO" id="GO:0003714">
    <property type="term" value="F:transcription corepressor activity"/>
    <property type="evidence" value="ECO:0007669"/>
    <property type="project" value="InterPro"/>
</dbReference>
<dbReference type="OrthoDB" id="10265969at2759"/>
<dbReference type="GO" id="GO:0000118">
    <property type="term" value="C:histone deacetylase complex"/>
    <property type="evidence" value="ECO:0007669"/>
    <property type="project" value="TreeGrafter"/>
</dbReference>
<dbReference type="PROSITE" id="PS51477">
    <property type="entry name" value="PAH"/>
    <property type="match status" value="3"/>
</dbReference>
<organism evidence="11">
    <name type="scientific">Raphanus sativus</name>
    <name type="common">Radish</name>
    <name type="synonym">Raphanus raphanistrum var. sativus</name>
    <dbReference type="NCBI Taxonomy" id="3726"/>
    <lineage>
        <taxon>Eukaryota</taxon>
        <taxon>Viridiplantae</taxon>
        <taxon>Streptophyta</taxon>
        <taxon>Embryophyta</taxon>
        <taxon>Tracheophyta</taxon>
        <taxon>Spermatophyta</taxon>
        <taxon>Magnoliopsida</taxon>
        <taxon>eudicotyledons</taxon>
        <taxon>Gunneridae</taxon>
        <taxon>Pentapetalae</taxon>
        <taxon>rosids</taxon>
        <taxon>malvids</taxon>
        <taxon>Brassicales</taxon>
        <taxon>Brassicaceae</taxon>
        <taxon>Brassiceae</taxon>
        <taxon>Raphanus</taxon>
    </lineage>
</organism>
<reference evidence="10" key="1">
    <citation type="journal article" date="2019" name="Database">
        <title>The radish genome database (RadishGD): an integrated information resource for radish genomics.</title>
        <authorList>
            <person name="Yu H.J."/>
            <person name="Baek S."/>
            <person name="Lee Y.J."/>
            <person name="Cho A."/>
            <person name="Mun J.H."/>
        </authorList>
    </citation>
    <scope>NUCLEOTIDE SEQUENCE [LARGE SCALE GENOMIC DNA]</scope>
    <source>
        <strain evidence="10">cv. WK10039</strain>
    </source>
</reference>
<evidence type="ECO:0000256" key="7">
    <source>
        <dbReference type="PROSITE-ProRule" id="PRU00810"/>
    </source>
</evidence>
<feature type="region of interest" description="Disordered" evidence="8">
    <location>
        <begin position="934"/>
        <end position="1048"/>
    </location>
</feature>
<dbReference type="Pfam" id="PF02671">
    <property type="entry name" value="PAH"/>
    <property type="match status" value="3"/>
</dbReference>
<evidence type="ECO:0000256" key="2">
    <source>
        <dbReference type="ARBA" id="ARBA00022491"/>
    </source>
</evidence>
<dbReference type="RefSeq" id="XP_018439114.1">
    <property type="nucleotide sequence ID" value="XM_018583612.2"/>
</dbReference>
<feature type="region of interest" description="Disordered" evidence="8">
    <location>
        <begin position="424"/>
        <end position="443"/>
    </location>
</feature>
<evidence type="ECO:0000256" key="8">
    <source>
        <dbReference type="SAM" id="MobiDB-lite"/>
    </source>
</evidence>
<accession>A0A6J0JWL4</accession>
<dbReference type="RefSeq" id="XP_018439115.1">
    <property type="nucleotide sequence ID" value="XM_018583613.2"/>
</dbReference>
<dbReference type="Proteomes" id="UP000504610">
    <property type="component" value="Chromosome 6"/>
</dbReference>
<dbReference type="Pfam" id="PF08295">
    <property type="entry name" value="Sin3_corepress"/>
    <property type="match status" value="1"/>
</dbReference>
<dbReference type="SMART" id="SM00761">
    <property type="entry name" value="HDAC_interact"/>
    <property type="match status" value="1"/>
</dbReference>
<feature type="compositionally biased region" description="Polar residues" evidence="8">
    <location>
        <begin position="8"/>
        <end position="25"/>
    </location>
</feature>
<evidence type="ECO:0000256" key="6">
    <source>
        <dbReference type="ARBA" id="ARBA00023242"/>
    </source>
</evidence>
<keyword evidence="4" id="KW-0805">Transcription regulation</keyword>
<evidence type="ECO:0000313" key="10">
    <source>
        <dbReference type="Proteomes" id="UP000504610"/>
    </source>
</evidence>
<dbReference type="GO" id="GO:0000122">
    <property type="term" value="P:negative regulation of transcription by RNA polymerase II"/>
    <property type="evidence" value="ECO:0007669"/>
    <property type="project" value="TreeGrafter"/>
</dbReference>
<feature type="compositionally biased region" description="Basic and acidic residues" evidence="8">
    <location>
        <begin position="751"/>
        <end position="767"/>
    </location>
</feature>
<feature type="compositionally biased region" description="Basic and acidic residues" evidence="8">
    <location>
        <begin position="240"/>
        <end position="321"/>
    </location>
</feature>
<dbReference type="InterPro" id="IPR013194">
    <property type="entry name" value="HDAC_interact_dom"/>
</dbReference>
<dbReference type="PANTHER" id="PTHR12346:SF68">
    <property type="entry name" value="PAIRED AMPHIPATHIC HELIX PROTEIN SIN3-LIKE 1"/>
    <property type="match status" value="1"/>
</dbReference>
<dbReference type="GeneID" id="108811555"/>
<keyword evidence="2" id="KW-0678">Repressor</keyword>
<evidence type="ECO:0000256" key="1">
    <source>
        <dbReference type="ARBA" id="ARBA00004123"/>
    </source>
</evidence>
<feature type="region of interest" description="Disordered" evidence="8">
    <location>
        <begin position="744"/>
        <end position="781"/>
    </location>
</feature>
<keyword evidence="10" id="KW-1185">Reference proteome</keyword>
<gene>
    <name evidence="11 12" type="primary">LOC108811555</name>
</gene>
<dbReference type="GO" id="GO:0000785">
    <property type="term" value="C:chromatin"/>
    <property type="evidence" value="ECO:0007669"/>
    <property type="project" value="TreeGrafter"/>
</dbReference>
<dbReference type="Pfam" id="PF16879">
    <property type="entry name" value="Sin3a_C"/>
    <property type="match status" value="1"/>
</dbReference>